<protein>
    <recommendedName>
        <fullName evidence="3">MD-2-related lipid-recognition domain-containing protein</fullName>
    </recommendedName>
</protein>
<organism evidence="1 2">
    <name type="scientific">Zootermopsis nevadensis</name>
    <name type="common">Dampwood termite</name>
    <dbReference type="NCBI Taxonomy" id="136037"/>
    <lineage>
        <taxon>Eukaryota</taxon>
        <taxon>Metazoa</taxon>
        <taxon>Ecdysozoa</taxon>
        <taxon>Arthropoda</taxon>
        <taxon>Hexapoda</taxon>
        <taxon>Insecta</taxon>
        <taxon>Pterygota</taxon>
        <taxon>Neoptera</taxon>
        <taxon>Polyneoptera</taxon>
        <taxon>Dictyoptera</taxon>
        <taxon>Blattodea</taxon>
        <taxon>Blattoidea</taxon>
        <taxon>Termitoidae</taxon>
        <taxon>Termopsidae</taxon>
        <taxon>Zootermopsis</taxon>
    </lineage>
</organism>
<accession>A0A067QPH1</accession>
<proteinExistence type="predicted"/>
<dbReference type="Pfam" id="PF06477">
    <property type="entry name" value="DUF1091"/>
    <property type="match status" value="1"/>
</dbReference>
<dbReference type="InterPro" id="IPR010512">
    <property type="entry name" value="DUF1091"/>
</dbReference>
<evidence type="ECO:0000313" key="2">
    <source>
        <dbReference type="Proteomes" id="UP000027135"/>
    </source>
</evidence>
<evidence type="ECO:0008006" key="3">
    <source>
        <dbReference type="Google" id="ProtNLM"/>
    </source>
</evidence>
<reference evidence="1 2" key="1">
    <citation type="journal article" date="2014" name="Nat. Commun.">
        <title>Molecular traces of alternative social organization in a termite genome.</title>
        <authorList>
            <person name="Terrapon N."/>
            <person name="Li C."/>
            <person name="Robertson H.M."/>
            <person name="Ji L."/>
            <person name="Meng X."/>
            <person name="Booth W."/>
            <person name="Chen Z."/>
            <person name="Childers C.P."/>
            <person name="Glastad K.M."/>
            <person name="Gokhale K."/>
            <person name="Gowin J."/>
            <person name="Gronenberg W."/>
            <person name="Hermansen R.A."/>
            <person name="Hu H."/>
            <person name="Hunt B.G."/>
            <person name="Huylmans A.K."/>
            <person name="Khalil S.M."/>
            <person name="Mitchell R.D."/>
            <person name="Munoz-Torres M.C."/>
            <person name="Mustard J.A."/>
            <person name="Pan H."/>
            <person name="Reese J.T."/>
            <person name="Scharf M.E."/>
            <person name="Sun F."/>
            <person name="Vogel H."/>
            <person name="Xiao J."/>
            <person name="Yang W."/>
            <person name="Yang Z."/>
            <person name="Yang Z."/>
            <person name="Zhou J."/>
            <person name="Zhu J."/>
            <person name="Brent C.S."/>
            <person name="Elsik C.G."/>
            <person name="Goodisman M.A."/>
            <person name="Liberles D.A."/>
            <person name="Roe R.M."/>
            <person name="Vargo E.L."/>
            <person name="Vilcinskas A."/>
            <person name="Wang J."/>
            <person name="Bornberg-Bauer E."/>
            <person name="Korb J."/>
            <person name="Zhang G."/>
            <person name="Liebig J."/>
        </authorList>
    </citation>
    <scope>NUCLEOTIDE SEQUENCE [LARGE SCALE GENOMIC DNA]</scope>
    <source>
        <tissue evidence="1">Whole organism</tissue>
    </source>
</reference>
<dbReference type="PANTHER" id="PTHR21112">
    <property type="entry name" value="CHEMOSENSORY PROTEIN A 29A-RELATED"/>
    <property type="match status" value="1"/>
</dbReference>
<dbReference type="PANTHER" id="PTHR21112:SF0">
    <property type="entry name" value="CHEMOSENSORY PROTEIN A 29A-RELATED"/>
    <property type="match status" value="1"/>
</dbReference>
<keyword evidence="2" id="KW-1185">Reference proteome</keyword>
<sequence length="198" mass="22358">MNTNNESSVTHINRVYPACRVRLTAMLATLCAFLLAWSASASGYEYKILYVDAKVTKSSPEYFGKNLVIEVLKYNDTMPVLNCSFTLLKAFPEDMTVEVEGLTKQNNNVYKAGAFRTSKMKYCDFLVEKPQYAGVLTDFGNMVKRCPMSAGKYVVNNAIVDETRFPRLPGIKGWRLDVTLKVKKTTIFKVSIFVRIDS</sequence>
<gene>
    <name evidence="1" type="ORF">L798_15418</name>
</gene>
<evidence type="ECO:0000313" key="1">
    <source>
        <dbReference type="EMBL" id="KDR10406.1"/>
    </source>
</evidence>
<dbReference type="Proteomes" id="UP000027135">
    <property type="component" value="Unassembled WGS sequence"/>
</dbReference>
<name>A0A067QPH1_ZOONE</name>
<dbReference type="AlphaFoldDB" id="A0A067QPH1"/>
<dbReference type="InParanoid" id="A0A067QPH1"/>
<dbReference type="EMBL" id="KK853163">
    <property type="protein sequence ID" value="KDR10406.1"/>
    <property type="molecule type" value="Genomic_DNA"/>
</dbReference>